<dbReference type="GO" id="GO:0005507">
    <property type="term" value="F:copper ion binding"/>
    <property type="evidence" value="ECO:0007669"/>
    <property type="project" value="InterPro"/>
</dbReference>
<dbReference type="AlphaFoldDB" id="A0A075MWR3"/>
<sequence length="158" mass="17445">MTSPLRLTNTAGISLMAFIVAVVASLVYYEYFYIPEANKKPTAPTEVLNPPGFSSVTIVEGSSNPNQAQNYVPKQVRATLGIDNKIVWTNKDTTFHSVTTDTGYVDPINGKFDSIASIGLVGPEQKYEFTFTRAGEYPYHCEPHPWMTGKVTIVENFA</sequence>
<dbReference type="OrthoDB" id="11836at2157"/>
<dbReference type="SUPFAM" id="SSF49503">
    <property type="entry name" value="Cupredoxins"/>
    <property type="match status" value="1"/>
</dbReference>
<keyword evidence="3" id="KW-1133">Transmembrane helix</keyword>
<dbReference type="InterPro" id="IPR052721">
    <property type="entry name" value="ET_Amicyanin"/>
</dbReference>
<keyword evidence="3" id="KW-0472">Membrane</keyword>
<dbReference type="GeneID" id="41599146"/>
<dbReference type="Gene3D" id="2.60.40.420">
    <property type="entry name" value="Cupredoxins - blue copper proteins"/>
    <property type="match status" value="1"/>
</dbReference>
<dbReference type="RefSeq" id="WP_148701930.1">
    <property type="nucleotide sequence ID" value="NZ_CP007174.1"/>
</dbReference>
<dbReference type="PANTHER" id="PTHR36507:SF1">
    <property type="entry name" value="BLL1555 PROTEIN"/>
    <property type="match status" value="1"/>
</dbReference>
<dbReference type="eggNOG" id="arCOG02926">
    <property type="taxonomic scope" value="Archaea"/>
</dbReference>
<evidence type="ECO:0000259" key="4">
    <source>
        <dbReference type="Pfam" id="PF00127"/>
    </source>
</evidence>
<evidence type="ECO:0000313" key="5">
    <source>
        <dbReference type="EMBL" id="AIF85553.1"/>
    </source>
</evidence>
<evidence type="ECO:0000256" key="1">
    <source>
        <dbReference type="ARBA" id="ARBA00022723"/>
    </source>
</evidence>
<dbReference type="Pfam" id="PF00127">
    <property type="entry name" value="Copper-bind"/>
    <property type="match status" value="1"/>
</dbReference>
<dbReference type="EMBL" id="CP007174">
    <property type="protein sequence ID" value="AIF85553.1"/>
    <property type="molecule type" value="Genomic_DNA"/>
</dbReference>
<accession>A0A075MWR3</accession>
<dbReference type="STRING" id="1459636.NTE_03525"/>
<dbReference type="InterPro" id="IPR008972">
    <property type="entry name" value="Cupredoxin"/>
</dbReference>
<dbReference type="HOGENOM" id="CLU_1709035_0_0_2"/>
<evidence type="ECO:0000256" key="3">
    <source>
        <dbReference type="SAM" id="Phobius"/>
    </source>
</evidence>
<protein>
    <submittedName>
        <fullName evidence="5">Plastocyanin</fullName>
    </submittedName>
</protein>
<dbReference type="PANTHER" id="PTHR36507">
    <property type="entry name" value="BLL1555 PROTEIN"/>
    <property type="match status" value="1"/>
</dbReference>
<keyword evidence="1" id="KW-0479">Metal-binding</keyword>
<name>A0A075MWR3_9ARCH</name>
<dbReference type="GO" id="GO:0009055">
    <property type="term" value="F:electron transfer activity"/>
    <property type="evidence" value="ECO:0007669"/>
    <property type="project" value="InterPro"/>
</dbReference>
<evidence type="ECO:0000313" key="6">
    <source>
        <dbReference type="Proteomes" id="UP000028194"/>
    </source>
</evidence>
<feature type="domain" description="Blue (type 1) copper" evidence="4">
    <location>
        <begin position="69"/>
        <end position="153"/>
    </location>
</feature>
<evidence type="ECO:0000256" key="2">
    <source>
        <dbReference type="ARBA" id="ARBA00023008"/>
    </source>
</evidence>
<keyword evidence="6" id="KW-1185">Reference proteome</keyword>
<proteinExistence type="predicted"/>
<dbReference type="Proteomes" id="UP000028194">
    <property type="component" value="Chromosome"/>
</dbReference>
<keyword evidence="2" id="KW-0186">Copper</keyword>
<keyword evidence="3" id="KW-0812">Transmembrane</keyword>
<gene>
    <name evidence="5" type="ORF">NTE_03525</name>
</gene>
<organism evidence="5 6">
    <name type="scientific">Candidatus Nitrososphaera evergladensis SR1</name>
    <dbReference type="NCBI Taxonomy" id="1459636"/>
    <lineage>
        <taxon>Archaea</taxon>
        <taxon>Nitrososphaerota</taxon>
        <taxon>Nitrososphaeria</taxon>
        <taxon>Nitrososphaerales</taxon>
        <taxon>Nitrososphaeraceae</taxon>
        <taxon>Nitrososphaera</taxon>
    </lineage>
</organism>
<dbReference type="KEGG" id="nev:NTE_03525"/>
<feature type="transmembrane region" description="Helical" evidence="3">
    <location>
        <begin position="12"/>
        <end position="31"/>
    </location>
</feature>
<reference evidence="5 6" key="1">
    <citation type="journal article" date="2014" name="PLoS ONE">
        <title>Genome Sequence of Candidatus Nitrososphaera evergladensis from Group I.1b Enriched from Everglades Soil Reveals Novel Genomic Features of the Ammonia-Oxidizing Archaea.</title>
        <authorList>
            <person name="Zhalnina K.V."/>
            <person name="Dias R."/>
            <person name="Leonard M.T."/>
            <person name="Dorr de Quadros P."/>
            <person name="Camargo F.A."/>
            <person name="Drew J.C."/>
            <person name="Farmerie W.G."/>
            <person name="Daroub S.H."/>
            <person name="Triplett E.W."/>
        </authorList>
    </citation>
    <scope>NUCLEOTIDE SEQUENCE [LARGE SCALE GENOMIC DNA]</scope>
    <source>
        <strain evidence="5 6">SR1</strain>
    </source>
</reference>
<dbReference type="InterPro" id="IPR000923">
    <property type="entry name" value="BlueCu_1"/>
</dbReference>